<evidence type="ECO:0000256" key="1">
    <source>
        <dbReference type="SAM" id="MobiDB-lite"/>
    </source>
</evidence>
<dbReference type="Proteomes" id="UP000024635">
    <property type="component" value="Unassembled WGS sequence"/>
</dbReference>
<feature type="compositionally biased region" description="Polar residues" evidence="1">
    <location>
        <begin position="118"/>
        <end position="130"/>
    </location>
</feature>
<accession>A0A016UD14</accession>
<name>A0A016UD14_9BILA</name>
<dbReference type="AlphaFoldDB" id="A0A016UD14"/>
<reference evidence="3" key="1">
    <citation type="journal article" date="2015" name="Nat. Genet.">
        <title>The genome and transcriptome of the zoonotic hookworm Ancylostoma ceylanicum identify infection-specific gene families.</title>
        <authorList>
            <person name="Schwarz E.M."/>
            <person name="Hu Y."/>
            <person name="Antoshechkin I."/>
            <person name="Miller M.M."/>
            <person name="Sternberg P.W."/>
            <person name="Aroian R.V."/>
        </authorList>
    </citation>
    <scope>NUCLEOTIDE SEQUENCE</scope>
    <source>
        <strain evidence="3">HY135</strain>
    </source>
</reference>
<organism evidence="2 3">
    <name type="scientific">Ancylostoma ceylanicum</name>
    <dbReference type="NCBI Taxonomy" id="53326"/>
    <lineage>
        <taxon>Eukaryota</taxon>
        <taxon>Metazoa</taxon>
        <taxon>Ecdysozoa</taxon>
        <taxon>Nematoda</taxon>
        <taxon>Chromadorea</taxon>
        <taxon>Rhabditida</taxon>
        <taxon>Rhabditina</taxon>
        <taxon>Rhabditomorpha</taxon>
        <taxon>Strongyloidea</taxon>
        <taxon>Ancylostomatidae</taxon>
        <taxon>Ancylostomatinae</taxon>
        <taxon>Ancylostoma</taxon>
    </lineage>
</organism>
<gene>
    <name evidence="2" type="primary">Acey_s0044.g1039</name>
    <name evidence="2" type="ORF">Y032_0044g1039</name>
</gene>
<dbReference type="EMBL" id="JARK01001380">
    <property type="protein sequence ID" value="EYC13214.1"/>
    <property type="molecule type" value="Genomic_DNA"/>
</dbReference>
<feature type="region of interest" description="Disordered" evidence="1">
    <location>
        <begin position="43"/>
        <end position="134"/>
    </location>
</feature>
<feature type="compositionally biased region" description="Basic residues" evidence="1">
    <location>
        <begin position="43"/>
        <end position="61"/>
    </location>
</feature>
<evidence type="ECO:0000313" key="3">
    <source>
        <dbReference type="Proteomes" id="UP000024635"/>
    </source>
</evidence>
<protein>
    <submittedName>
        <fullName evidence="2">Uncharacterized protein</fullName>
    </submittedName>
</protein>
<evidence type="ECO:0000313" key="2">
    <source>
        <dbReference type="EMBL" id="EYC13214.1"/>
    </source>
</evidence>
<proteinExistence type="predicted"/>
<feature type="compositionally biased region" description="Low complexity" evidence="1">
    <location>
        <begin position="75"/>
        <end position="89"/>
    </location>
</feature>
<comment type="caution">
    <text evidence="2">The sequence shown here is derived from an EMBL/GenBank/DDBJ whole genome shotgun (WGS) entry which is preliminary data.</text>
</comment>
<keyword evidence="3" id="KW-1185">Reference proteome</keyword>
<sequence>MRGYLVSEQGLLYLIGRKATSRVVKGVTKPKFKEAPKSVKGRKVVSKKYVSKKSAVKHSKKQTYASIKKGRAAAKKSAGPAATPKKPTGLATTPKTPARLTKTAEKAAKAAMEIQEASTPTTRSKSSSDSGIALRLRSHVKEIKKEI</sequence>